<feature type="transmembrane region" description="Helical" evidence="7">
    <location>
        <begin position="221"/>
        <end position="244"/>
    </location>
</feature>
<comment type="subcellular location">
    <subcellularLocation>
        <location evidence="1">Membrane</location>
        <topology evidence="1">Multi-pass membrane protein</topology>
    </subcellularLocation>
</comment>
<feature type="transmembrane region" description="Helical" evidence="7">
    <location>
        <begin position="113"/>
        <end position="129"/>
    </location>
</feature>
<evidence type="ECO:0000256" key="2">
    <source>
        <dbReference type="ARBA" id="ARBA00022692"/>
    </source>
</evidence>
<evidence type="ECO:0000256" key="4">
    <source>
        <dbReference type="ARBA" id="ARBA00023136"/>
    </source>
</evidence>
<dbReference type="Pfam" id="PF03006">
    <property type="entry name" value="HlyIII"/>
    <property type="match status" value="1"/>
</dbReference>
<organism evidence="8 9">
    <name type="scientific">Propionibacterium freudenreichii</name>
    <dbReference type="NCBI Taxonomy" id="1744"/>
    <lineage>
        <taxon>Bacteria</taxon>
        <taxon>Bacillati</taxon>
        <taxon>Actinomycetota</taxon>
        <taxon>Actinomycetes</taxon>
        <taxon>Propionibacteriales</taxon>
        <taxon>Propionibacteriaceae</taxon>
        <taxon>Propionibacterium</taxon>
    </lineage>
</organism>
<evidence type="ECO:0000256" key="5">
    <source>
        <dbReference type="PIRSR" id="PIRSR604254-1"/>
    </source>
</evidence>
<dbReference type="PANTHER" id="PTHR20855">
    <property type="entry name" value="ADIPOR/PROGESTIN RECEPTOR-RELATED"/>
    <property type="match status" value="1"/>
</dbReference>
<feature type="transmembrane region" description="Helical" evidence="7">
    <location>
        <begin position="188"/>
        <end position="209"/>
    </location>
</feature>
<feature type="transmembrane region" description="Helical" evidence="7">
    <location>
        <begin position="46"/>
        <end position="67"/>
    </location>
</feature>
<dbReference type="GO" id="GO:0046872">
    <property type="term" value="F:metal ion binding"/>
    <property type="evidence" value="ECO:0007669"/>
    <property type="project" value="UniProtKB-KW"/>
</dbReference>
<dbReference type="PANTHER" id="PTHR20855:SF3">
    <property type="entry name" value="LD03007P"/>
    <property type="match status" value="1"/>
</dbReference>
<evidence type="ECO:0000256" key="1">
    <source>
        <dbReference type="ARBA" id="ARBA00004141"/>
    </source>
</evidence>
<gene>
    <name evidence="8" type="ORF">PFR_JS23_574</name>
</gene>
<keyword evidence="5" id="KW-0479">Metal-binding</keyword>
<dbReference type="OMA" id="NAWTHLV"/>
<dbReference type="InterPro" id="IPR004254">
    <property type="entry name" value="AdipoR/HlyIII-related"/>
</dbReference>
<sequence>MRSQRQGSAARRRTARPSTDGAGHPAGAERSDTAAATPAKPKMRGWLHAGMTPLIFLAILALIVHTASWSGRLAEAIYLVTALMLFGNSAIYHRGHWSPRISGMLRRFDHSNIAIFIAGTYTPLAVLMLHGASRVTLLCIVWACAAVEVACRNLWMGAPRILYTGLYIAMGWAAVFWIPQFWRAGGPGVVIWLIAGGLCYTVGAVVYAFKWPNPSPRWFGFHEIFHAGTVVGAACHLVSIWLAAG</sequence>
<name>A0A0A8RUW4_9ACTN</name>
<evidence type="ECO:0000256" key="6">
    <source>
        <dbReference type="SAM" id="MobiDB-lite"/>
    </source>
</evidence>
<feature type="binding site" evidence="5">
    <location>
        <position position="222"/>
    </location>
    <ligand>
        <name>Zn(2+)</name>
        <dbReference type="ChEBI" id="CHEBI:29105"/>
    </ligand>
</feature>
<evidence type="ECO:0000256" key="3">
    <source>
        <dbReference type="ARBA" id="ARBA00022989"/>
    </source>
</evidence>
<dbReference type="Proteomes" id="UP000250080">
    <property type="component" value="Chromosome I"/>
</dbReference>
<feature type="transmembrane region" description="Helical" evidence="7">
    <location>
        <begin position="73"/>
        <end position="92"/>
    </location>
</feature>
<evidence type="ECO:0000313" key="8">
    <source>
        <dbReference type="EMBL" id="SCQ76162.1"/>
    </source>
</evidence>
<keyword evidence="2 7" id="KW-0812">Transmembrane</keyword>
<proteinExistence type="predicted"/>
<evidence type="ECO:0000256" key="7">
    <source>
        <dbReference type="SAM" id="Phobius"/>
    </source>
</evidence>
<dbReference type="EMBL" id="LT618793">
    <property type="protein sequence ID" value="SCQ76162.1"/>
    <property type="molecule type" value="Genomic_DNA"/>
</dbReference>
<reference evidence="8 9" key="1">
    <citation type="submission" date="2016-09" db="EMBL/GenBank/DDBJ databases">
        <authorList>
            <person name="Laine KS P."/>
        </authorList>
    </citation>
    <scope>NUCLEOTIDE SEQUENCE [LARGE SCALE GENOMIC DNA]</scope>
    <source>
        <strain evidence="8">PFRJS-23</strain>
    </source>
</reference>
<keyword evidence="4 7" id="KW-0472">Membrane</keyword>
<feature type="binding site" evidence="5">
    <location>
        <position position="226"/>
    </location>
    <ligand>
        <name>Zn(2+)</name>
        <dbReference type="ChEBI" id="CHEBI:29105"/>
    </ligand>
</feature>
<keyword evidence="3 7" id="KW-1133">Transmembrane helix</keyword>
<dbReference type="OrthoDB" id="9813689at2"/>
<feature type="transmembrane region" description="Helical" evidence="7">
    <location>
        <begin position="162"/>
        <end position="182"/>
    </location>
</feature>
<keyword evidence="5" id="KW-0862">Zinc</keyword>
<dbReference type="GO" id="GO:0016020">
    <property type="term" value="C:membrane"/>
    <property type="evidence" value="ECO:0007669"/>
    <property type="project" value="UniProtKB-SubCell"/>
</dbReference>
<accession>A0A0A8RUW4</accession>
<feature type="binding site" evidence="5">
    <location>
        <position position="93"/>
    </location>
    <ligand>
        <name>Zn(2+)</name>
        <dbReference type="ChEBI" id="CHEBI:29105"/>
    </ligand>
</feature>
<evidence type="ECO:0000313" key="9">
    <source>
        <dbReference type="Proteomes" id="UP000250080"/>
    </source>
</evidence>
<dbReference type="AlphaFoldDB" id="A0A0A8RUW4"/>
<protein>
    <submittedName>
        <fullName evidence="8">Channel protein, hemolysin III family protein</fullName>
    </submittedName>
</protein>
<feature type="region of interest" description="Disordered" evidence="6">
    <location>
        <begin position="1"/>
        <end position="38"/>
    </location>
</feature>